<dbReference type="SUPFAM" id="SSF51604">
    <property type="entry name" value="Enolase C-terminal domain-like"/>
    <property type="match status" value="1"/>
</dbReference>
<organism evidence="2 4">
    <name type="scientific">Klebsiella pneumoniae</name>
    <dbReference type="NCBI Taxonomy" id="573"/>
    <lineage>
        <taxon>Bacteria</taxon>
        <taxon>Pseudomonadati</taxon>
        <taxon>Pseudomonadota</taxon>
        <taxon>Gammaproteobacteria</taxon>
        <taxon>Enterobacterales</taxon>
        <taxon>Enterobacteriaceae</taxon>
        <taxon>Klebsiella/Raoultella group</taxon>
        <taxon>Klebsiella</taxon>
        <taxon>Klebsiella pneumoniae complex</taxon>
    </lineage>
</organism>
<dbReference type="Pfam" id="PF13378">
    <property type="entry name" value="MR_MLE_C"/>
    <property type="match status" value="1"/>
</dbReference>
<keyword evidence="2" id="KW-0413">Isomerase</keyword>
<reference evidence="2 4" key="1">
    <citation type="submission" date="2018-06" db="EMBL/GenBank/DDBJ databases">
        <authorList>
            <consortium name="Pathogen Informatics"/>
            <person name="Doyle S."/>
        </authorList>
    </citation>
    <scope>NUCLEOTIDE SEQUENCE [LARGE SCALE GENOMIC DNA]</scope>
    <source>
        <strain evidence="2 4">NCTC13465</strain>
    </source>
</reference>
<dbReference type="InterPro" id="IPR036849">
    <property type="entry name" value="Enolase-like_C_sf"/>
</dbReference>
<feature type="domain" description="Enolase C-terminal" evidence="1">
    <location>
        <begin position="1"/>
        <end position="83"/>
    </location>
</feature>
<evidence type="ECO:0000313" key="5">
    <source>
        <dbReference type="Proteomes" id="UP000282433"/>
    </source>
</evidence>
<name>A0A2X3FAR4_KLEPN</name>
<sequence>MLALARVAQAAGIGLYGGTMLEGTVGTVASLHAWSTLPLQWGTEMFGPLLLKDDIVSVPLTFADGQVALPQTPGLGVELDEDKLHFYTRQP</sequence>
<dbReference type="Proteomes" id="UP000282433">
    <property type="component" value="Chromosome"/>
</dbReference>
<dbReference type="AlphaFoldDB" id="A0A2X3FAR4"/>
<evidence type="ECO:0000313" key="2">
    <source>
        <dbReference type="EMBL" id="SQC43095.1"/>
    </source>
</evidence>
<dbReference type="InterPro" id="IPR029065">
    <property type="entry name" value="Enolase_C-like"/>
</dbReference>
<dbReference type="Gene3D" id="3.20.20.120">
    <property type="entry name" value="Enolase-like C-terminal domain"/>
    <property type="match status" value="1"/>
</dbReference>
<accession>A0A2X3FAR4</accession>
<evidence type="ECO:0000259" key="1">
    <source>
        <dbReference type="Pfam" id="PF13378"/>
    </source>
</evidence>
<dbReference type="EMBL" id="LR134162">
    <property type="protein sequence ID" value="VEA98773.1"/>
    <property type="molecule type" value="Genomic_DNA"/>
</dbReference>
<evidence type="ECO:0000313" key="3">
    <source>
        <dbReference type="EMBL" id="VEA98773.1"/>
    </source>
</evidence>
<protein>
    <submittedName>
        <fullName evidence="2">L-Ala-D/L-Glu epimerase</fullName>
        <ecNumber evidence="2">5.5.1.1</ecNumber>
    </submittedName>
</protein>
<dbReference type="EMBL" id="UAWQ01000011">
    <property type="protein sequence ID" value="SQC43095.1"/>
    <property type="molecule type" value="Genomic_DNA"/>
</dbReference>
<evidence type="ECO:0000313" key="4">
    <source>
        <dbReference type="Proteomes" id="UP000251721"/>
    </source>
</evidence>
<gene>
    <name evidence="2" type="primary">catB_1</name>
    <name evidence="3" type="synonym">catB_2</name>
    <name evidence="2" type="ORF">NCTC13465_01572</name>
    <name evidence="3" type="ORF">NCTC13635_00062</name>
</gene>
<reference evidence="3 5" key="2">
    <citation type="submission" date="2018-12" db="EMBL/GenBank/DDBJ databases">
        <authorList>
            <consortium name="Pathogen Informatics"/>
        </authorList>
    </citation>
    <scope>NUCLEOTIDE SEQUENCE [LARGE SCALE GENOMIC DNA]</scope>
    <source>
        <strain evidence="3 5">NCTC13635</strain>
    </source>
</reference>
<dbReference type="GO" id="GO:0018849">
    <property type="term" value="F:muconate cycloisomerase activity"/>
    <property type="evidence" value="ECO:0007669"/>
    <property type="project" value="UniProtKB-EC"/>
</dbReference>
<proteinExistence type="predicted"/>
<dbReference type="EC" id="5.5.1.1" evidence="2"/>
<dbReference type="Proteomes" id="UP000251721">
    <property type="component" value="Unassembled WGS sequence"/>
</dbReference>